<dbReference type="RefSeq" id="WP_381537374.1">
    <property type="nucleotide sequence ID" value="NZ_JBHUGI010000024.1"/>
</dbReference>
<dbReference type="SUPFAM" id="SSF48452">
    <property type="entry name" value="TPR-like"/>
    <property type="match status" value="1"/>
</dbReference>
<comment type="caution">
    <text evidence="1">The sequence shown here is derived from an EMBL/GenBank/DDBJ whole genome shotgun (WGS) entry which is preliminary data.</text>
</comment>
<dbReference type="Proteomes" id="UP001597218">
    <property type="component" value="Unassembled WGS sequence"/>
</dbReference>
<sequence length="303" mass="35451">MSLNQKALLLFESNQYNEALASFERAVSKERTVQALNNLAWMYLYEEEEAQRAKVLLEEVLVHDPQSHFPYNMLGEIAMQEKNWLEAKEILEKSIKIVQSTEAIHNLAVIHYKMGDFQKAVNFFSEIAEDSNLIRWFEVLARIRNQDVITAKSILDSWNEHADDYTGAIEPADAYVEIDCFKEAKIMFEKEWEEYFVSPYIINRYAYALFQLNEFRKCEKLIQESIDKKIIEIVEEKQEPYDGQWTEADKSDRIAELQFELTGLRQLTTKLEAGYRPPLEIELHATSSCYLFGCVQHGNAEYL</sequence>
<accession>A0ABW4SH62</accession>
<organism evidence="1 2">
    <name type="scientific">Sporosarcina siberiensis</name>
    <dbReference type="NCBI Taxonomy" id="1365606"/>
    <lineage>
        <taxon>Bacteria</taxon>
        <taxon>Bacillati</taxon>
        <taxon>Bacillota</taxon>
        <taxon>Bacilli</taxon>
        <taxon>Bacillales</taxon>
        <taxon>Caryophanaceae</taxon>
        <taxon>Sporosarcina</taxon>
    </lineage>
</organism>
<protein>
    <submittedName>
        <fullName evidence="1">Tetratricopeptide repeat protein</fullName>
    </submittedName>
</protein>
<reference evidence="2" key="1">
    <citation type="journal article" date="2019" name="Int. J. Syst. Evol. Microbiol.">
        <title>The Global Catalogue of Microorganisms (GCM) 10K type strain sequencing project: providing services to taxonomists for standard genome sequencing and annotation.</title>
        <authorList>
            <consortium name="The Broad Institute Genomics Platform"/>
            <consortium name="The Broad Institute Genome Sequencing Center for Infectious Disease"/>
            <person name="Wu L."/>
            <person name="Ma J."/>
        </authorList>
    </citation>
    <scope>NUCLEOTIDE SEQUENCE [LARGE SCALE GENOMIC DNA]</scope>
    <source>
        <strain evidence="2">CGMCC 4.7177</strain>
    </source>
</reference>
<dbReference type="Pfam" id="PF13181">
    <property type="entry name" value="TPR_8"/>
    <property type="match status" value="2"/>
</dbReference>
<dbReference type="EMBL" id="JBHUGI010000024">
    <property type="protein sequence ID" value="MFD1928225.1"/>
    <property type="molecule type" value="Genomic_DNA"/>
</dbReference>
<name>A0ABW4SH62_9BACL</name>
<evidence type="ECO:0000313" key="2">
    <source>
        <dbReference type="Proteomes" id="UP001597218"/>
    </source>
</evidence>
<dbReference type="InterPro" id="IPR011990">
    <property type="entry name" value="TPR-like_helical_dom_sf"/>
</dbReference>
<dbReference type="SMART" id="SM00028">
    <property type="entry name" value="TPR"/>
    <property type="match status" value="3"/>
</dbReference>
<keyword evidence="2" id="KW-1185">Reference proteome</keyword>
<evidence type="ECO:0000313" key="1">
    <source>
        <dbReference type="EMBL" id="MFD1928225.1"/>
    </source>
</evidence>
<gene>
    <name evidence="1" type="ORF">ACFSFY_09155</name>
</gene>
<dbReference type="Pfam" id="PF13374">
    <property type="entry name" value="TPR_10"/>
    <property type="match status" value="1"/>
</dbReference>
<dbReference type="Gene3D" id="1.25.40.10">
    <property type="entry name" value="Tetratricopeptide repeat domain"/>
    <property type="match status" value="1"/>
</dbReference>
<dbReference type="InterPro" id="IPR019734">
    <property type="entry name" value="TPR_rpt"/>
</dbReference>
<proteinExistence type="predicted"/>